<organism evidence="2 3">
    <name type="scientific">Flavisolibacter ginsenosidimutans</name>
    <dbReference type="NCBI Taxonomy" id="661481"/>
    <lineage>
        <taxon>Bacteria</taxon>
        <taxon>Pseudomonadati</taxon>
        <taxon>Bacteroidota</taxon>
        <taxon>Chitinophagia</taxon>
        <taxon>Chitinophagales</taxon>
        <taxon>Chitinophagaceae</taxon>
        <taxon>Flavisolibacter</taxon>
    </lineage>
</organism>
<dbReference type="RefSeq" id="WP_146782700.1">
    <property type="nucleotide sequence ID" value="NZ_BAABIO010000006.1"/>
</dbReference>
<accession>A0A5B8UEQ9</accession>
<name>A0A5B8UEQ9_9BACT</name>
<dbReference type="KEGG" id="fgg:FSB75_03280"/>
<dbReference type="EMBL" id="CP042433">
    <property type="protein sequence ID" value="QEC54963.1"/>
    <property type="molecule type" value="Genomic_DNA"/>
</dbReference>
<dbReference type="InterPro" id="IPR029039">
    <property type="entry name" value="Flavoprotein-like_sf"/>
</dbReference>
<feature type="domain" description="NADPH-dependent FMN reductase-like" evidence="1">
    <location>
        <begin position="1"/>
        <end position="135"/>
    </location>
</feature>
<dbReference type="GO" id="GO:0016491">
    <property type="term" value="F:oxidoreductase activity"/>
    <property type="evidence" value="ECO:0007669"/>
    <property type="project" value="InterPro"/>
</dbReference>
<reference evidence="2 3" key="1">
    <citation type="journal article" date="2015" name="Int. J. Syst. Evol. Microbiol.">
        <title>Flavisolibacter ginsenosidimutans sp. nov., with ginsenoside-converting activity isolated from soil used for cultivating ginseng.</title>
        <authorList>
            <person name="Zhao Y."/>
            <person name="Liu Q."/>
            <person name="Kang M.S."/>
            <person name="Jin F."/>
            <person name="Yu H."/>
            <person name="Im W.T."/>
        </authorList>
    </citation>
    <scope>NUCLEOTIDE SEQUENCE [LARGE SCALE GENOMIC DNA]</scope>
    <source>
        <strain evidence="2 3">Gsoil 636</strain>
    </source>
</reference>
<keyword evidence="3" id="KW-1185">Reference proteome</keyword>
<proteinExistence type="predicted"/>
<protein>
    <submittedName>
        <fullName evidence="2">NAD(P)H-dependent oxidoreductase</fullName>
    </submittedName>
</protein>
<dbReference type="PANTHER" id="PTHR30543">
    <property type="entry name" value="CHROMATE REDUCTASE"/>
    <property type="match status" value="1"/>
</dbReference>
<dbReference type="GO" id="GO:0005829">
    <property type="term" value="C:cytosol"/>
    <property type="evidence" value="ECO:0007669"/>
    <property type="project" value="TreeGrafter"/>
</dbReference>
<dbReference type="SUPFAM" id="SSF52218">
    <property type="entry name" value="Flavoproteins"/>
    <property type="match status" value="1"/>
</dbReference>
<evidence type="ECO:0000313" key="3">
    <source>
        <dbReference type="Proteomes" id="UP000321204"/>
    </source>
</evidence>
<dbReference type="PANTHER" id="PTHR30543:SF21">
    <property type="entry name" value="NAD(P)H-DEPENDENT FMN REDUCTASE LOT6"/>
    <property type="match status" value="1"/>
</dbReference>
<gene>
    <name evidence="2" type="ORF">FSB75_03280</name>
</gene>
<dbReference type="InterPro" id="IPR050712">
    <property type="entry name" value="NAD(P)H-dep_reductase"/>
</dbReference>
<dbReference type="AlphaFoldDB" id="A0A5B8UEQ9"/>
<evidence type="ECO:0000259" key="1">
    <source>
        <dbReference type="Pfam" id="PF03358"/>
    </source>
</evidence>
<dbReference type="Gene3D" id="3.40.50.360">
    <property type="match status" value="1"/>
</dbReference>
<dbReference type="Proteomes" id="UP000321204">
    <property type="component" value="Chromosome"/>
</dbReference>
<evidence type="ECO:0000313" key="2">
    <source>
        <dbReference type="EMBL" id="QEC54963.1"/>
    </source>
</evidence>
<dbReference type="InterPro" id="IPR005025">
    <property type="entry name" value="FMN_Rdtase-like_dom"/>
</dbReference>
<dbReference type="GO" id="GO:0010181">
    <property type="term" value="F:FMN binding"/>
    <property type="evidence" value="ECO:0007669"/>
    <property type="project" value="TreeGrafter"/>
</dbReference>
<dbReference type="OrthoDB" id="9812295at2"/>
<sequence length="185" mass="20823">MRIEIVSGSPRKDSTTSRLALHLKNLLKEKSDHEIGILDVREHPLSLLQKVFTSVDDAPEKHKELARRMFGADAFIIVTPEYNGSYSPAMQNMFDHFPKQHRKPFGLVTASPGALGGIRAAMQLQQFVMALFGVPSPYMLVTPHVDKKFNAEGNLLDASFQKSIDVFVNEYLWLAEKLVDEKVEV</sequence>
<dbReference type="Pfam" id="PF03358">
    <property type="entry name" value="FMN_red"/>
    <property type="match status" value="1"/>
</dbReference>